<protein>
    <submittedName>
        <fullName evidence="2">Uncharacterized protein</fullName>
    </submittedName>
</protein>
<feature type="region of interest" description="Disordered" evidence="1">
    <location>
        <begin position="365"/>
        <end position="397"/>
    </location>
</feature>
<accession>A0AAN6PIA2</accession>
<dbReference type="AlphaFoldDB" id="A0AAN6PIA2"/>
<dbReference type="Proteomes" id="UP001303115">
    <property type="component" value="Unassembled WGS sequence"/>
</dbReference>
<feature type="region of interest" description="Disordered" evidence="1">
    <location>
        <begin position="166"/>
        <end position="212"/>
    </location>
</feature>
<comment type="caution">
    <text evidence="2">The sequence shown here is derived from an EMBL/GenBank/DDBJ whole genome shotgun (WGS) entry which is preliminary data.</text>
</comment>
<proteinExistence type="predicted"/>
<name>A0AAN6PIA2_9PEZI</name>
<evidence type="ECO:0000313" key="2">
    <source>
        <dbReference type="EMBL" id="KAK4039676.1"/>
    </source>
</evidence>
<evidence type="ECO:0000256" key="1">
    <source>
        <dbReference type="SAM" id="MobiDB-lite"/>
    </source>
</evidence>
<feature type="region of interest" description="Disordered" evidence="1">
    <location>
        <begin position="119"/>
        <end position="146"/>
    </location>
</feature>
<feature type="compositionally biased region" description="Basic and acidic residues" evidence="1">
    <location>
        <begin position="302"/>
        <end position="313"/>
    </location>
</feature>
<gene>
    <name evidence="2" type="ORF">C8A01DRAFT_36299</name>
</gene>
<feature type="region of interest" description="Disordered" evidence="1">
    <location>
        <begin position="26"/>
        <end position="45"/>
    </location>
</feature>
<evidence type="ECO:0000313" key="3">
    <source>
        <dbReference type="Proteomes" id="UP001303115"/>
    </source>
</evidence>
<organism evidence="2 3">
    <name type="scientific">Parachaetomium inaequale</name>
    <dbReference type="NCBI Taxonomy" id="2588326"/>
    <lineage>
        <taxon>Eukaryota</taxon>
        <taxon>Fungi</taxon>
        <taxon>Dikarya</taxon>
        <taxon>Ascomycota</taxon>
        <taxon>Pezizomycotina</taxon>
        <taxon>Sordariomycetes</taxon>
        <taxon>Sordariomycetidae</taxon>
        <taxon>Sordariales</taxon>
        <taxon>Chaetomiaceae</taxon>
        <taxon>Parachaetomium</taxon>
    </lineage>
</organism>
<reference evidence="3" key="1">
    <citation type="journal article" date="2023" name="Mol. Phylogenet. Evol.">
        <title>Genome-scale phylogeny and comparative genomics of the fungal order Sordariales.</title>
        <authorList>
            <person name="Hensen N."/>
            <person name="Bonometti L."/>
            <person name="Westerberg I."/>
            <person name="Brannstrom I.O."/>
            <person name="Guillou S."/>
            <person name="Cros-Aarteil S."/>
            <person name="Calhoun S."/>
            <person name="Haridas S."/>
            <person name="Kuo A."/>
            <person name="Mondo S."/>
            <person name="Pangilinan J."/>
            <person name="Riley R."/>
            <person name="LaButti K."/>
            <person name="Andreopoulos B."/>
            <person name="Lipzen A."/>
            <person name="Chen C."/>
            <person name="Yan M."/>
            <person name="Daum C."/>
            <person name="Ng V."/>
            <person name="Clum A."/>
            <person name="Steindorff A."/>
            <person name="Ohm R.A."/>
            <person name="Martin F."/>
            <person name="Silar P."/>
            <person name="Natvig D.O."/>
            <person name="Lalanne C."/>
            <person name="Gautier V."/>
            <person name="Ament-Velasquez S.L."/>
            <person name="Kruys A."/>
            <person name="Hutchinson M.I."/>
            <person name="Powell A.J."/>
            <person name="Barry K."/>
            <person name="Miller A.N."/>
            <person name="Grigoriev I.V."/>
            <person name="Debuchy R."/>
            <person name="Gladieux P."/>
            <person name="Hiltunen Thoren M."/>
            <person name="Johannesson H."/>
        </authorList>
    </citation>
    <scope>NUCLEOTIDE SEQUENCE [LARGE SCALE GENOMIC DNA]</scope>
    <source>
        <strain evidence="3">CBS 284.82</strain>
    </source>
</reference>
<feature type="compositionally biased region" description="Acidic residues" evidence="1">
    <location>
        <begin position="323"/>
        <end position="332"/>
    </location>
</feature>
<keyword evidence="3" id="KW-1185">Reference proteome</keyword>
<sequence>MSCNSCALGKRARSTSVDDAAAAAETSRCGEESQLSAAGAETPETSLARAGGFKRAKMAHPAAPAPAAAAQPFVPGTWTGGWAQFAPRRESVAPGRVFVAPYGAPAPAAGGMWGAAGLWEEPTPEPSARGTPTPAGEGEEPPARPAHQIAAAGPEVDSWGAPVAAPTVPTTTSPRHSVAGTRARRPPSPICPNWDTSEDEDDDEGKYPSRARARARVDPSLLAALHDDLYPEGVVATSHELPPVACDHPPPYDECIATLPPGSGPDVAVHDRTTAFCARTKERHFGMLSAYDLGAAMAAPPRNRERSWSERSDVSPLSKRPEEPEEKEEDAGGGEKDMYGLSPGIVNWRQQSPWDYARYARELELSDAGENDDQKKEAEDDGGEESEEKYVPWVSPSPWPDYSHELQEDYEEGVVPWEVLSPYEYKIWHDLGESGEGGVGPSTLTPEEKNTEEKEESDEEWFPYQLPSPWPGYSDELESVEGSEGVALFWMSPAGVGGCRDNF</sequence>
<feature type="region of interest" description="Disordered" evidence="1">
    <location>
        <begin position="432"/>
        <end position="468"/>
    </location>
</feature>
<dbReference type="EMBL" id="MU854394">
    <property type="protein sequence ID" value="KAK4039676.1"/>
    <property type="molecule type" value="Genomic_DNA"/>
</dbReference>
<feature type="region of interest" description="Disordered" evidence="1">
    <location>
        <begin position="298"/>
        <end position="342"/>
    </location>
</feature>